<dbReference type="STRING" id="1192034.CAP_6926"/>
<dbReference type="PANTHER" id="PTHR43522:SF2">
    <property type="entry name" value="TRANSKETOLASE 1-RELATED"/>
    <property type="match status" value="1"/>
</dbReference>
<dbReference type="CDD" id="cd02012">
    <property type="entry name" value="TPP_TK"/>
    <property type="match status" value="1"/>
</dbReference>
<dbReference type="InterPro" id="IPR005475">
    <property type="entry name" value="Transketolase-like_Pyr-bd"/>
</dbReference>
<evidence type="ECO:0000256" key="9">
    <source>
        <dbReference type="PIRSR" id="PIRSR605478-1"/>
    </source>
</evidence>
<dbReference type="InterPro" id="IPR005474">
    <property type="entry name" value="Transketolase_N"/>
</dbReference>
<dbReference type="SUPFAM" id="SSF52518">
    <property type="entry name" value="Thiamin diphosphate-binding fold (THDP-binding)"/>
    <property type="match status" value="2"/>
</dbReference>
<feature type="domain" description="Transketolase-like pyrimidine-binding" evidence="14">
    <location>
        <begin position="357"/>
        <end position="528"/>
    </location>
</feature>
<dbReference type="Pfam" id="PF22613">
    <property type="entry name" value="Transketolase_C_1"/>
    <property type="match status" value="1"/>
</dbReference>
<feature type="binding site" evidence="11">
    <location>
        <position position="74"/>
    </location>
    <ligand>
        <name>thiamine diphosphate</name>
        <dbReference type="ChEBI" id="CHEBI:58937"/>
    </ligand>
</feature>
<feature type="binding site" evidence="11">
    <location>
        <position position="266"/>
    </location>
    <ligand>
        <name>thiamine diphosphate</name>
        <dbReference type="ChEBI" id="CHEBI:58937"/>
    </ligand>
</feature>
<dbReference type="Pfam" id="PF00456">
    <property type="entry name" value="Transketolase_N"/>
    <property type="match status" value="1"/>
</dbReference>
<dbReference type="InterPro" id="IPR033247">
    <property type="entry name" value="Transketolase_fam"/>
</dbReference>
<dbReference type="InterPro" id="IPR055152">
    <property type="entry name" value="Transketolase-like_C_2"/>
</dbReference>
<feature type="site" description="Important for catalytic activity" evidence="13">
    <location>
        <position position="34"/>
    </location>
</feature>
<feature type="binding site" evidence="10">
    <location>
        <position position="476"/>
    </location>
    <ligand>
        <name>substrate</name>
    </ligand>
</feature>
<name>A0A017TF80_9BACT</name>
<evidence type="ECO:0000256" key="11">
    <source>
        <dbReference type="PIRSR" id="PIRSR605478-3"/>
    </source>
</evidence>
<evidence type="ECO:0000256" key="12">
    <source>
        <dbReference type="PIRSR" id="PIRSR605478-4"/>
    </source>
</evidence>
<feature type="binding site" evidence="12">
    <location>
        <position position="162"/>
    </location>
    <ligand>
        <name>Mg(2+)</name>
        <dbReference type="ChEBI" id="CHEBI:18420"/>
    </ligand>
</feature>
<feature type="binding site" evidence="10">
    <location>
        <position position="523"/>
    </location>
    <ligand>
        <name>substrate</name>
    </ligand>
</feature>
<keyword evidence="16" id="KW-1185">Reference proteome</keyword>
<dbReference type="GO" id="GO:0006098">
    <property type="term" value="P:pentose-phosphate shunt"/>
    <property type="evidence" value="ECO:0007669"/>
    <property type="project" value="TreeGrafter"/>
</dbReference>
<dbReference type="OrthoDB" id="8732661at2"/>
<evidence type="ECO:0000256" key="6">
    <source>
        <dbReference type="ARBA" id="ARBA00023052"/>
    </source>
</evidence>
<dbReference type="FunFam" id="3.40.50.970:FF:000004">
    <property type="entry name" value="Transketolase"/>
    <property type="match status" value="1"/>
</dbReference>
<dbReference type="NCBIfam" id="TIGR00232">
    <property type="entry name" value="tktlase_bact"/>
    <property type="match status" value="1"/>
</dbReference>
<keyword evidence="4 12" id="KW-0479">Metal-binding</keyword>
<comment type="catalytic activity">
    <reaction evidence="7">
        <text>D-sedoheptulose 7-phosphate + D-glyceraldehyde 3-phosphate = aldehydo-D-ribose 5-phosphate + D-xylulose 5-phosphate</text>
        <dbReference type="Rhea" id="RHEA:10508"/>
        <dbReference type="ChEBI" id="CHEBI:57483"/>
        <dbReference type="ChEBI" id="CHEBI:57737"/>
        <dbReference type="ChEBI" id="CHEBI:58273"/>
        <dbReference type="ChEBI" id="CHEBI:59776"/>
        <dbReference type="EC" id="2.2.1.1"/>
    </reaction>
</comment>
<feature type="active site" description="Proton donor" evidence="9">
    <location>
        <position position="414"/>
    </location>
</feature>
<dbReference type="AlphaFoldDB" id="A0A017TF80"/>
<evidence type="ECO:0000256" key="13">
    <source>
        <dbReference type="PIRSR" id="PIRSR605478-5"/>
    </source>
</evidence>
<proteinExistence type="inferred from homology"/>
<dbReference type="InterPro" id="IPR029061">
    <property type="entry name" value="THDP-binding"/>
</dbReference>
<dbReference type="PANTHER" id="PTHR43522">
    <property type="entry name" value="TRANSKETOLASE"/>
    <property type="match status" value="1"/>
</dbReference>
<feature type="binding site" evidence="11">
    <location>
        <position position="440"/>
    </location>
    <ligand>
        <name>thiamine diphosphate</name>
        <dbReference type="ChEBI" id="CHEBI:58937"/>
    </ligand>
</feature>
<dbReference type="Proteomes" id="UP000019678">
    <property type="component" value="Unassembled WGS sequence"/>
</dbReference>
<dbReference type="GO" id="GO:0004802">
    <property type="term" value="F:transketolase activity"/>
    <property type="evidence" value="ECO:0007669"/>
    <property type="project" value="UniProtKB-UniRule"/>
</dbReference>
<dbReference type="Pfam" id="PF02779">
    <property type="entry name" value="Transket_pyr"/>
    <property type="match status" value="1"/>
</dbReference>
<organism evidence="15 16">
    <name type="scientific">Chondromyces apiculatus DSM 436</name>
    <dbReference type="NCBI Taxonomy" id="1192034"/>
    <lineage>
        <taxon>Bacteria</taxon>
        <taxon>Pseudomonadati</taxon>
        <taxon>Myxococcota</taxon>
        <taxon>Polyangia</taxon>
        <taxon>Polyangiales</taxon>
        <taxon>Polyangiaceae</taxon>
        <taxon>Chondromyces</taxon>
    </lineage>
</organism>
<dbReference type="SUPFAM" id="SSF52922">
    <property type="entry name" value="TK C-terminal domain-like"/>
    <property type="match status" value="1"/>
</dbReference>
<dbReference type="Gene3D" id="3.40.50.970">
    <property type="match status" value="2"/>
</dbReference>
<dbReference type="EMBL" id="ASRX01000006">
    <property type="protein sequence ID" value="EYF07904.1"/>
    <property type="molecule type" value="Genomic_DNA"/>
</dbReference>
<evidence type="ECO:0000256" key="5">
    <source>
        <dbReference type="ARBA" id="ARBA00022842"/>
    </source>
</evidence>
<dbReference type="GO" id="GO:0005829">
    <property type="term" value="C:cytosol"/>
    <property type="evidence" value="ECO:0007669"/>
    <property type="project" value="TreeGrafter"/>
</dbReference>
<dbReference type="eggNOG" id="COG0021">
    <property type="taxonomic scope" value="Bacteria"/>
</dbReference>
<dbReference type="GO" id="GO:0046872">
    <property type="term" value="F:metal ion binding"/>
    <property type="evidence" value="ECO:0007669"/>
    <property type="project" value="UniProtKB-KW"/>
</dbReference>
<dbReference type="RefSeq" id="WP_044236706.1">
    <property type="nucleotide sequence ID" value="NZ_ASRX01000006.1"/>
</dbReference>
<feature type="binding site" evidence="12">
    <location>
        <position position="194"/>
    </location>
    <ligand>
        <name>Mg(2+)</name>
        <dbReference type="ChEBI" id="CHEBI:18420"/>
    </ligand>
</feature>
<feature type="binding site" evidence="10">
    <location>
        <position position="464"/>
    </location>
    <ligand>
        <name>substrate</name>
    </ligand>
</feature>
<evidence type="ECO:0000256" key="1">
    <source>
        <dbReference type="ARBA" id="ARBA00007131"/>
    </source>
</evidence>
<evidence type="ECO:0000313" key="16">
    <source>
        <dbReference type="Proteomes" id="UP000019678"/>
    </source>
</evidence>
<evidence type="ECO:0000256" key="10">
    <source>
        <dbReference type="PIRSR" id="PIRSR605478-2"/>
    </source>
</evidence>
<dbReference type="SMART" id="SM00861">
    <property type="entry name" value="Transket_pyr"/>
    <property type="match status" value="1"/>
</dbReference>
<feature type="binding site" evidence="10">
    <location>
        <position position="472"/>
    </location>
    <ligand>
        <name>substrate</name>
    </ligand>
</feature>
<feature type="binding site" evidence="10">
    <location>
        <position position="34"/>
    </location>
    <ligand>
        <name>substrate</name>
    </ligand>
</feature>
<comment type="similarity">
    <text evidence="1">Belongs to the transketolase family.</text>
</comment>
<dbReference type="CDD" id="cd07033">
    <property type="entry name" value="TPP_PYR_DXS_TK_like"/>
    <property type="match status" value="1"/>
</dbReference>
<evidence type="ECO:0000259" key="14">
    <source>
        <dbReference type="SMART" id="SM00861"/>
    </source>
</evidence>
<evidence type="ECO:0000256" key="2">
    <source>
        <dbReference type="ARBA" id="ARBA00013152"/>
    </source>
</evidence>
<dbReference type="FunFam" id="3.40.50.970:FF:000003">
    <property type="entry name" value="Transketolase"/>
    <property type="match status" value="1"/>
</dbReference>
<evidence type="ECO:0000256" key="4">
    <source>
        <dbReference type="ARBA" id="ARBA00022723"/>
    </source>
</evidence>
<keyword evidence="3" id="KW-0808">Transferase</keyword>
<keyword evidence="5 12" id="KW-0460">Magnesium</keyword>
<accession>A0A017TF80</accession>
<comment type="cofactor">
    <cofactor evidence="11">
        <name>thiamine diphosphate</name>
        <dbReference type="ChEBI" id="CHEBI:58937"/>
    </cofactor>
    <text evidence="11">Binds 1 thiamine pyrophosphate per subunit. During the reaction, the substrate forms a covalent intermediate with the cofactor.</text>
</comment>
<gene>
    <name evidence="15" type="ORF">CAP_6926</name>
</gene>
<comment type="caution">
    <text evidence="15">The sequence shown here is derived from an EMBL/GenBank/DDBJ whole genome shotgun (WGS) entry which is preliminary data.</text>
</comment>
<dbReference type="EC" id="2.2.1.1" evidence="2 8"/>
<comment type="cofactor">
    <cofactor evidence="12">
        <name>Mg(2+)</name>
        <dbReference type="ChEBI" id="CHEBI:18420"/>
    </cofactor>
    <text evidence="12">Binds 1 Mg(2+) ion per subunit. Can also utilize other divalent metal cations, such as Ca(2+), Mn(2+) and Co(2+).</text>
</comment>
<feature type="binding site" evidence="11">
    <location>
        <position position="163"/>
    </location>
    <ligand>
        <name>thiamine diphosphate</name>
        <dbReference type="ChEBI" id="CHEBI:58937"/>
    </ligand>
</feature>
<dbReference type="InterPro" id="IPR005478">
    <property type="entry name" value="Transketolase_bac-like"/>
</dbReference>
<evidence type="ECO:0000256" key="7">
    <source>
        <dbReference type="ARBA" id="ARBA00049473"/>
    </source>
</evidence>
<evidence type="ECO:0000256" key="3">
    <source>
        <dbReference type="ARBA" id="ARBA00022679"/>
    </source>
</evidence>
<feature type="binding site" evidence="10">
    <location>
        <position position="266"/>
    </location>
    <ligand>
        <name>substrate</name>
    </ligand>
</feature>
<evidence type="ECO:0000256" key="8">
    <source>
        <dbReference type="NCBIfam" id="TIGR00232"/>
    </source>
</evidence>
<feature type="binding site" evidence="11">
    <location>
        <position position="192"/>
    </location>
    <ligand>
        <name>thiamine diphosphate</name>
        <dbReference type="ChEBI" id="CHEBI:58937"/>
    </ligand>
</feature>
<feature type="binding site" evidence="12">
    <location>
        <position position="192"/>
    </location>
    <ligand>
        <name>Mg(2+)</name>
        <dbReference type="ChEBI" id="CHEBI:18420"/>
    </ligand>
</feature>
<evidence type="ECO:0000313" key="15">
    <source>
        <dbReference type="EMBL" id="EYF07904.1"/>
    </source>
</evidence>
<feature type="binding site" evidence="11">
    <location>
        <begin position="122"/>
        <end position="124"/>
    </location>
    <ligand>
        <name>thiamine diphosphate</name>
        <dbReference type="ChEBI" id="CHEBI:58937"/>
    </ligand>
</feature>
<dbReference type="InterPro" id="IPR009014">
    <property type="entry name" value="Transketo_C/PFOR_II"/>
</dbReference>
<protein>
    <recommendedName>
        <fullName evidence="2 8">Transketolase</fullName>
        <ecNumber evidence="2 8">2.2.1.1</ecNumber>
    </recommendedName>
</protein>
<keyword evidence="6 11" id="KW-0786">Thiamine pyrophosphate</keyword>
<feature type="binding site" evidence="10">
    <location>
        <position position="360"/>
    </location>
    <ligand>
        <name>substrate</name>
    </ligand>
</feature>
<feature type="binding site" evidence="10">
    <location>
        <position position="387"/>
    </location>
    <ligand>
        <name>substrate</name>
    </ligand>
</feature>
<sequence length="663" mass="71869">MNQQAHDSPELVKKAIHTIQMLAVDGVEKAKSGHPGTPMALAGIAFEIFTKHLRYDPQDPSWPGRDRFILSCGHASMLLYGMLHLAGYDLPMEQLKQFRQFGSKTPGHPESHLTAGVETTTGPLGQGIASAVGTAASIKMLGARFDDVASIATGRVFGIASDGDMMEGVSGEAGSLAAHLGLDNLIFFYDDNKITIDGKTELAFSEDVGRRYEAYGWHVQHIDGHDQEQIRKALDTAVSVTGKPKLIVARTHIGIGSPKQDSEKAHGEPLGEKDVEATKKAIGWPLEPTFFVPDEVREIFTRRAEEGKAAHAAWKKELEKLQKAGGEKAELYRKLMAHEVPENLLEELVKVVPTKEGATRAHSGAIEQRVAALVPSLVGGSADLNPSTKTLIEGSPAIGKGKFEGRNIHFGIREHAMGAFVNGLASSDGFIPFGSTFLIFSDYMRPAIRIAALTHLRSLFIFTHDSIYLGEDGPTHQPVEHLWALRLIPNVDVVRPCDALECAGAWAYAMQRKDGPTVLALTRQKVANIARAEGFDPKVMLRGAYTIADASDPTLVIVATGSEIEVAVAVKKILDGEGQRVRVVSALCWQQFEREDASYRDAVLPPGVRRVVIEAGVTYPWHAVVGEKGLVVGRDDFGASAPDKVLQKEFGFLPETVAARIRG</sequence>
<feature type="site" description="Important for catalytic activity" evidence="13">
    <location>
        <position position="266"/>
    </location>
</feature>
<dbReference type="Gene3D" id="3.40.50.920">
    <property type="match status" value="1"/>
</dbReference>
<reference evidence="15 16" key="1">
    <citation type="submission" date="2013-05" db="EMBL/GenBank/DDBJ databases">
        <title>Genome assembly of Chondromyces apiculatus DSM 436.</title>
        <authorList>
            <person name="Sharma G."/>
            <person name="Khatri I."/>
            <person name="Kaur C."/>
            <person name="Mayilraj S."/>
            <person name="Subramanian S."/>
        </authorList>
    </citation>
    <scope>NUCLEOTIDE SEQUENCE [LARGE SCALE GENOMIC DNA]</scope>
    <source>
        <strain evidence="15 16">DSM 436</strain>
    </source>
</reference>